<name>I8I2D2_9GAMM</name>
<evidence type="ECO:0000313" key="3">
    <source>
        <dbReference type="EMBL" id="EIT70178.1"/>
    </source>
</evidence>
<dbReference type="OrthoDB" id="8910510at2"/>
<evidence type="ECO:0000256" key="1">
    <source>
        <dbReference type="SAM" id="MobiDB-lite"/>
    </source>
</evidence>
<evidence type="ECO:0000313" key="4">
    <source>
        <dbReference type="Proteomes" id="UP000003704"/>
    </source>
</evidence>
<dbReference type="RefSeq" id="WP_007183274.1">
    <property type="nucleotide sequence ID" value="NZ_AKGD01000001.1"/>
</dbReference>
<sequence>MAKLRAKLKGRREGGSFAAFPHACAEHTNYLGLSGSAVKLLHDMHHRYNGKNNGDLSVAMTIMQPRGWKSPMTLAAARDELEDRGWIVRTTWATRKSPVLYALTFLAIDDCNGKLDVKASQVALGYWKLGKNPEPDKFPKKVELLGLNERKSKKKSVIQKLEHGDTETVSDSYRNCICDQPSATETVSVSPFLPNPQIQNLYTSIDIPGAPANADASAVAVDVASAAESSASPRAANPKPLRNPSPTHDRVKPKAA</sequence>
<dbReference type="STRING" id="1172194.WQQ_01280"/>
<accession>I8I2D2</accession>
<keyword evidence="4" id="KW-1185">Reference proteome</keyword>
<gene>
    <name evidence="2" type="ORF">WQQ_01280</name>
    <name evidence="3" type="ORF">WQQ_03150</name>
</gene>
<evidence type="ECO:0000313" key="2">
    <source>
        <dbReference type="EMBL" id="EIT69991.1"/>
    </source>
</evidence>
<dbReference type="EMBL" id="AKGD01000001">
    <property type="protein sequence ID" value="EIT70178.1"/>
    <property type="molecule type" value="Genomic_DNA"/>
</dbReference>
<dbReference type="AlphaFoldDB" id="I8I2D2"/>
<feature type="region of interest" description="Disordered" evidence="1">
    <location>
        <begin position="224"/>
        <end position="256"/>
    </location>
</feature>
<reference evidence="2 4" key="1">
    <citation type="journal article" date="2012" name="J. Bacteriol.">
        <title>Genome Sequence of n-Alkane-Degrading Hydrocarboniphaga effusa Strain AP103T (ATCC BAA-332T).</title>
        <authorList>
            <person name="Chang H.K."/>
            <person name="Zylstra G.J."/>
            <person name="Chae J.C."/>
        </authorList>
    </citation>
    <scope>NUCLEOTIDE SEQUENCE [LARGE SCALE GENOMIC DNA]</scope>
    <source>
        <strain evidence="2 4">AP103</strain>
    </source>
</reference>
<organism evidence="2 4">
    <name type="scientific">Hydrocarboniphaga effusa AP103</name>
    <dbReference type="NCBI Taxonomy" id="1172194"/>
    <lineage>
        <taxon>Bacteria</taxon>
        <taxon>Pseudomonadati</taxon>
        <taxon>Pseudomonadota</taxon>
        <taxon>Gammaproteobacteria</taxon>
        <taxon>Nevskiales</taxon>
        <taxon>Nevskiaceae</taxon>
        <taxon>Hydrocarboniphaga</taxon>
    </lineage>
</organism>
<proteinExistence type="predicted"/>
<protein>
    <submittedName>
        <fullName evidence="2">Uncharacterized protein</fullName>
    </submittedName>
</protein>
<feature type="compositionally biased region" description="Basic and acidic residues" evidence="1">
    <location>
        <begin position="247"/>
        <end position="256"/>
    </location>
</feature>
<dbReference type="Proteomes" id="UP000003704">
    <property type="component" value="Unassembled WGS sequence"/>
</dbReference>
<dbReference type="EMBL" id="AKGD01000001">
    <property type="protein sequence ID" value="EIT69991.1"/>
    <property type="molecule type" value="Genomic_DNA"/>
</dbReference>
<comment type="caution">
    <text evidence="2">The sequence shown here is derived from an EMBL/GenBank/DDBJ whole genome shotgun (WGS) entry which is preliminary data.</text>
</comment>
<reference evidence="2" key="2">
    <citation type="submission" date="2012-05" db="EMBL/GenBank/DDBJ databases">
        <authorList>
            <person name="Park J.-H."/>
            <person name="Zylstra G.J."/>
            <person name="Chae J.-C."/>
        </authorList>
    </citation>
    <scope>NUCLEOTIDE SEQUENCE</scope>
    <source>
        <strain evidence="2">AP103</strain>
    </source>
</reference>
<feature type="compositionally biased region" description="Low complexity" evidence="1">
    <location>
        <begin position="224"/>
        <end position="238"/>
    </location>
</feature>